<dbReference type="Proteomes" id="UP000267606">
    <property type="component" value="Unassembled WGS sequence"/>
</dbReference>
<evidence type="ECO:0000313" key="4">
    <source>
        <dbReference type="WBParaSite" id="OFLC_0001241801-mRNA-1"/>
    </source>
</evidence>
<reference evidence="4" key="1">
    <citation type="submission" date="2016-06" db="UniProtKB">
        <authorList>
            <consortium name="WormBaseParasite"/>
        </authorList>
    </citation>
    <scope>IDENTIFICATION</scope>
</reference>
<proteinExistence type="predicted"/>
<keyword evidence="3" id="KW-1185">Reference proteome</keyword>
<dbReference type="WBParaSite" id="OFLC_0001241801-mRNA-1">
    <property type="protein sequence ID" value="OFLC_0001241801-mRNA-1"/>
    <property type="gene ID" value="OFLC_0001241801"/>
</dbReference>
<name>A0A183HY55_9BILA</name>
<evidence type="ECO:0000259" key="1">
    <source>
        <dbReference type="Pfam" id="PF02463"/>
    </source>
</evidence>
<dbReference type="EMBL" id="UZAJ01039838">
    <property type="protein sequence ID" value="VDP11273.1"/>
    <property type="molecule type" value="Genomic_DNA"/>
</dbReference>
<dbReference type="STRING" id="387005.A0A183HY55"/>
<dbReference type="Pfam" id="PF02463">
    <property type="entry name" value="SMC_N"/>
    <property type="match status" value="1"/>
</dbReference>
<dbReference type="AlphaFoldDB" id="A0A183HY55"/>
<protein>
    <submittedName>
        <fullName evidence="4">SMC_N domain-containing protein</fullName>
    </submittedName>
</protein>
<dbReference type="InterPro" id="IPR003395">
    <property type="entry name" value="RecF/RecN/SMC_N"/>
</dbReference>
<accession>A0A183HY55</accession>
<evidence type="ECO:0000313" key="2">
    <source>
        <dbReference type="EMBL" id="VDP11273.1"/>
    </source>
</evidence>
<organism evidence="4">
    <name type="scientific">Onchocerca flexuosa</name>
    <dbReference type="NCBI Taxonomy" id="387005"/>
    <lineage>
        <taxon>Eukaryota</taxon>
        <taxon>Metazoa</taxon>
        <taxon>Ecdysozoa</taxon>
        <taxon>Nematoda</taxon>
        <taxon>Chromadorea</taxon>
        <taxon>Rhabditida</taxon>
        <taxon>Spirurina</taxon>
        <taxon>Spiruromorpha</taxon>
        <taxon>Filarioidea</taxon>
        <taxon>Onchocercidae</taxon>
        <taxon>Onchocerca</taxon>
    </lineage>
</organism>
<gene>
    <name evidence="2" type="ORF">OFLC_LOCUS12417</name>
</gene>
<dbReference type="InterPro" id="IPR027417">
    <property type="entry name" value="P-loop_NTPase"/>
</dbReference>
<dbReference type="SUPFAM" id="SSF52540">
    <property type="entry name" value="P-loop containing nucleoside triphosphate hydrolases"/>
    <property type="match status" value="1"/>
</dbReference>
<dbReference type="Gene3D" id="3.40.50.300">
    <property type="entry name" value="P-loop containing nucleotide triphosphate hydrolases"/>
    <property type="match status" value="1"/>
</dbReference>
<reference evidence="2 3" key="2">
    <citation type="submission" date="2018-11" db="EMBL/GenBank/DDBJ databases">
        <authorList>
            <consortium name="Pathogen Informatics"/>
        </authorList>
    </citation>
    <scope>NUCLEOTIDE SEQUENCE [LARGE SCALE GENOMIC DNA]</scope>
</reference>
<feature type="domain" description="RecF/RecN/SMC N-terminal" evidence="1">
    <location>
        <begin position="30"/>
        <end position="141"/>
    </location>
</feature>
<sequence length="149" mass="16670">MIRNGVLPSFGILRLPLRLIEVIIIAGMRIKRIEIDGFKSYAQRQVIDGFDAQFNAITGLNGSGKSNILDAICFVLGISNLSQVRAAQLSDLVYKQGQAGISKATVTITFDNTDISNRPVGFDKYDEIVVRRQVRFRKYSKNIILKFCL</sequence>
<evidence type="ECO:0000313" key="3">
    <source>
        <dbReference type="Proteomes" id="UP000267606"/>
    </source>
</evidence>
<dbReference type="PANTHER" id="PTHR43977">
    <property type="entry name" value="STRUCTURAL MAINTENANCE OF CHROMOSOMES PROTEIN 3"/>
    <property type="match status" value="1"/>
</dbReference>